<keyword evidence="5 10" id="KW-0812">Transmembrane</keyword>
<evidence type="ECO:0000256" key="9">
    <source>
        <dbReference type="PIRNR" id="PIRNR016636"/>
    </source>
</evidence>
<dbReference type="PIRSF" id="PIRSF016636">
    <property type="entry name" value="AlgI_DltB"/>
    <property type="match status" value="1"/>
</dbReference>
<evidence type="ECO:0000256" key="8">
    <source>
        <dbReference type="ARBA" id="ARBA00023315"/>
    </source>
</evidence>
<keyword evidence="12" id="KW-1185">Reference proteome</keyword>
<keyword evidence="6 10" id="KW-1133">Transmembrane helix</keyword>
<dbReference type="Proteomes" id="UP000484164">
    <property type="component" value="Unassembled WGS sequence"/>
</dbReference>
<feature type="transmembrane region" description="Helical" evidence="10">
    <location>
        <begin position="518"/>
        <end position="538"/>
    </location>
</feature>
<sequence>MSWEVISQYLLYDDKRPLLFTSYIFWIFFAVVLAVYSIIYKKNHARNAFLFFASLYFYYLTNGYFFTILLFSTAVDFFLGQAIYSANKKLTKQILVATSVTINLAVLIYFKYAYFFTDFLNTSFGLDLEVTNHFAAMANHWFGTSFVTQKILLPVGISFFTFQTISYSVDIYRGLIKPVKNPLDFGFYVSFFPQLVAGPIVRASEFIPQLYRDYKLDKIAWGTGIFWILNGLLKKVILADYIAVNFVDRVFDNPGMYTGFENMMALFGYSLQVYADFSGYTDIAIGVALLLGFQLPVNFNSPYKATSVSDFWRRWHISLSTWLRDYLYIPMGGNRKGSVFSYSTMFVILFTVSYLAESWVVPVACAGVVGSAAILSHVSEKFRHWMENNINIMLTMLIGGLWHGSSWNFVIWGGLNGFGLVFYKLWKKISPWGDRSKWYFRAWGILLTFVFITFTRTWFRNVSFDNARLMLQRIGTDFQLELAPQILGAFWNVFAVMGLGMIIHWLPSSFKLKYREAFIHSHWAVKILISVVAIYVAYQVLSADLQPFIYFAF</sequence>
<evidence type="ECO:0000256" key="5">
    <source>
        <dbReference type="ARBA" id="ARBA00022692"/>
    </source>
</evidence>
<dbReference type="InterPro" id="IPR051085">
    <property type="entry name" value="MB_O-acyltransferase"/>
</dbReference>
<feature type="transmembrane region" description="Helical" evidence="10">
    <location>
        <begin position="51"/>
        <end position="74"/>
    </location>
</feature>
<dbReference type="PANTHER" id="PTHR13285">
    <property type="entry name" value="ACYLTRANSFERASE"/>
    <property type="match status" value="1"/>
</dbReference>
<dbReference type="InterPro" id="IPR024194">
    <property type="entry name" value="Ac/AlaTfrase_AlgI/DltB"/>
</dbReference>
<comment type="caution">
    <text evidence="11">The sequence shown here is derived from an EMBL/GenBank/DDBJ whole genome shotgun (WGS) entry which is preliminary data.</text>
</comment>
<evidence type="ECO:0000256" key="3">
    <source>
        <dbReference type="ARBA" id="ARBA00022475"/>
    </source>
</evidence>
<dbReference type="GO" id="GO:0005886">
    <property type="term" value="C:plasma membrane"/>
    <property type="evidence" value="ECO:0007669"/>
    <property type="project" value="UniProtKB-SubCell"/>
</dbReference>
<protein>
    <submittedName>
        <fullName evidence="11">MBOAT family protein</fullName>
    </submittedName>
</protein>
<feature type="transmembrane region" description="Helical" evidence="10">
    <location>
        <begin position="20"/>
        <end position="39"/>
    </location>
</feature>
<name>A0A6L3ZHK2_9FLAO</name>
<feature type="transmembrane region" description="Helical" evidence="10">
    <location>
        <begin position="486"/>
        <end position="506"/>
    </location>
</feature>
<dbReference type="RefSeq" id="WP_151692043.1">
    <property type="nucleotide sequence ID" value="NZ_BMGX01000002.1"/>
</dbReference>
<dbReference type="PANTHER" id="PTHR13285:SF23">
    <property type="entry name" value="TEICHOIC ACID D-ALANYLTRANSFERASE"/>
    <property type="match status" value="1"/>
</dbReference>
<dbReference type="EMBL" id="WBVQ01000001">
    <property type="protein sequence ID" value="KAB2817472.1"/>
    <property type="molecule type" value="Genomic_DNA"/>
</dbReference>
<keyword evidence="4 9" id="KW-0808">Transferase</keyword>
<dbReference type="GO" id="GO:0016746">
    <property type="term" value="F:acyltransferase activity"/>
    <property type="evidence" value="ECO:0007669"/>
    <property type="project" value="UniProtKB-KW"/>
</dbReference>
<feature type="transmembrane region" description="Helical" evidence="10">
    <location>
        <begin position="409"/>
        <end position="426"/>
    </location>
</feature>
<dbReference type="Pfam" id="PF03062">
    <property type="entry name" value="MBOAT"/>
    <property type="match status" value="1"/>
</dbReference>
<accession>A0A6L3ZHK2</accession>
<dbReference type="InterPro" id="IPR004299">
    <property type="entry name" value="MBOAT_fam"/>
</dbReference>
<feature type="transmembrane region" description="Helical" evidence="10">
    <location>
        <begin position="94"/>
        <end position="114"/>
    </location>
</feature>
<evidence type="ECO:0000256" key="1">
    <source>
        <dbReference type="ARBA" id="ARBA00004651"/>
    </source>
</evidence>
<evidence type="ECO:0000313" key="11">
    <source>
        <dbReference type="EMBL" id="KAB2817472.1"/>
    </source>
</evidence>
<keyword evidence="7 9" id="KW-0472">Membrane</keyword>
<reference evidence="11 12" key="1">
    <citation type="submission" date="2019-10" db="EMBL/GenBank/DDBJ databases">
        <title>Genome sequence of Phaeocystidibacter marisrubri JCM30614 (type strain).</title>
        <authorList>
            <person name="Bowman J.P."/>
        </authorList>
    </citation>
    <scope>NUCLEOTIDE SEQUENCE [LARGE SCALE GENOMIC DNA]</scope>
    <source>
        <strain evidence="11 12">JCM 30614</strain>
    </source>
</reference>
<organism evidence="11 12">
    <name type="scientific">Phaeocystidibacter marisrubri</name>
    <dbReference type="NCBI Taxonomy" id="1577780"/>
    <lineage>
        <taxon>Bacteria</taxon>
        <taxon>Pseudomonadati</taxon>
        <taxon>Bacteroidota</taxon>
        <taxon>Flavobacteriia</taxon>
        <taxon>Flavobacteriales</taxon>
        <taxon>Phaeocystidibacteraceae</taxon>
        <taxon>Phaeocystidibacter</taxon>
    </lineage>
</organism>
<proteinExistence type="inferred from homology"/>
<feature type="transmembrane region" description="Helical" evidence="10">
    <location>
        <begin position="438"/>
        <end position="459"/>
    </location>
</feature>
<feature type="transmembrane region" description="Helical" evidence="10">
    <location>
        <begin position="339"/>
        <end position="355"/>
    </location>
</feature>
<comment type="similarity">
    <text evidence="2 9">Belongs to the membrane-bound acyltransferase family.</text>
</comment>
<evidence type="ECO:0000256" key="2">
    <source>
        <dbReference type="ARBA" id="ARBA00010323"/>
    </source>
</evidence>
<evidence type="ECO:0000313" key="12">
    <source>
        <dbReference type="Proteomes" id="UP000484164"/>
    </source>
</evidence>
<dbReference type="OrthoDB" id="9805788at2"/>
<keyword evidence="3 9" id="KW-1003">Cell membrane</keyword>
<keyword evidence="8 9" id="KW-0012">Acyltransferase</keyword>
<evidence type="ECO:0000256" key="6">
    <source>
        <dbReference type="ARBA" id="ARBA00022989"/>
    </source>
</evidence>
<evidence type="ECO:0000256" key="4">
    <source>
        <dbReference type="ARBA" id="ARBA00022679"/>
    </source>
</evidence>
<gene>
    <name evidence="11" type="ORF">F8C82_03485</name>
</gene>
<dbReference type="AlphaFoldDB" id="A0A6L3ZHK2"/>
<dbReference type="PIRSF" id="PIRSF500217">
    <property type="entry name" value="AlgI"/>
    <property type="match status" value="1"/>
</dbReference>
<dbReference type="GO" id="GO:0042121">
    <property type="term" value="P:alginic acid biosynthetic process"/>
    <property type="evidence" value="ECO:0007669"/>
    <property type="project" value="InterPro"/>
</dbReference>
<comment type="subcellular location">
    <subcellularLocation>
        <location evidence="1">Cell membrane</location>
        <topology evidence="1">Multi-pass membrane protein</topology>
    </subcellularLocation>
</comment>
<evidence type="ECO:0000256" key="7">
    <source>
        <dbReference type="ARBA" id="ARBA00023136"/>
    </source>
</evidence>
<dbReference type="InterPro" id="IPR028362">
    <property type="entry name" value="AlgI"/>
</dbReference>
<evidence type="ECO:0000256" key="10">
    <source>
        <dbReference type="SAM" id="Phobius"/>
    </source>
</evidence>